<evidence type="ECO:0000256" key="1">
    <source>
        <dbReference type="SAM" id="MobiDB-lite"/>
    </source>
</evidence>
<keyword evidence="3" id="KW-1185">Reference proteome</keyword>
<dbReference type="Proteomes" id="UP000075880">
    <property type="component" value="Unassembled WGS sequence"/>
</dbReference>
<organism evidence="2 3">
    <name type="scientific">Anopheles atroparvus</name>
    <name type="common">European mosquito</name>
    <dbReference type="NCBI Taxonomy" id="41427"/>
    <lineage>
        <taxon>Eukaryota</taxon>
        <taxon>Metazoa</taxon>
        <taxon>Ecdysozoa</taxon>
        <taxon>Arthropoda</taxon>
        <taxon>Hexapoda</taxon>
        <taxon>Insecta</taxon>
        <taxon>Pterygota</taxon>
        <taxon>Neoptera</taxon>
        <taxon>Endopterygota</taxon>
        <taxon>Diptera</taxon>
        <taxon>Nematocera</taxon>
        <taxon>Culicoidea</taxon>
        <taxon>Culicidae</taxon>
        <taxon>Anophelinae</taxon>
        <taxon>Anopheles</taxon>
    </lineage>
</organism>
<proteinExistence type="predicted"/>
<dbReference type="AlphaFoldDB" id="A0AAG5DVX5"/>
<evidence type="ECO:0000313" key="2">
    <source>
        <dbReference type="EnsemblMetazoa" id="ENSAATROPP014924"/>
    </source>
</evidence>
<dbReference type="EnsemblMetazoa" id="ENSAATROPT016941">
    <property type="protein sequence ID" value="ENSAATROPP014924"/>
    <property type="gene ID" value="ENSAATROPG013862"/>
</dbReference>
<sequence length="70" mass="7770">MDWTLAQNGYRIERQFRPVSVIWIFYILPATDEAVEGADTGFGKCSPPAEVKQSTGQESHQPGLETNKAT</sequence>
<name>A0AAG5DVX5_ANOAO</name>
<accession>A0AAG5DVX5</accession>
<evidence type="ECO:0000313" key="3">
    <source>
        <dbReference type="Proteomes" id="UP000075880"/>
    </source>
</evidence>
<protein>
    <submittedName>
        <fullName evidence="2">Uncharacterized protein</fullName>
    </submittedName>
</protein>
<reference evidence="2" key="1">
    <citation type="submission" date="2024-04" db="UniProtKB">
        <authorList>
            <consortium name="EnsemblMetazoa"/>
        </authorList>
    </citation>
    <scope>IDENTIFICATION</scope>
    <source>
        <strain evidence="2">EBRO</strain>
    </source>
</reference>
<feature type="region of interest" description="Disordered" evidence="1">
    <location>
        <begin position="37"/>
        <end position="70"/>
    </location>
</feature>